<dbReference type="AlphaFoldDB" id="A0A6N2N0B3"/>
<name>A0A6N2N0B3_SALVM</name>
<proteinExistence type="predicted"/>
<sequence length="112" mass="12743">MSIVPIGNQDGTITNPTYTWDPADFFSSLDLWDPFQNFPFPPLLSTHFPAFSVFRAVFPGFGREDVLVYIDDENMLHISTEDGEFMSQFKLPDNARRDRIEGSEESCSDQGL</sequence>
<protein>
    <recommendedName>
        <fullName evidence="2">SHSP domain-containing protein</fullName>
    </recommendedName>
</protein>
<dbReference type="SUPFAM" id="SSF49764">
    <property type="entry name" value="HSP20-like chaperones"/>
    <property type="match status" value="1"/>
</dbReference>
<accession>A0A6N2N0B3</accession>
<evidence type="ECO:0000313" key="1">
    <source>
        <dbReference type="EMBL" id="VFU60223.1"/>
    </source>
</evidence>
<reference evidence="1" key="1">
    <citation type="submission" date="2019-03" db="EMBL/GenBank/DDBJ databases">
        <authorList>
            <person name="Mank J."/>
            <person name="Almeida P."/>
        </authorList>
    </citation>
    <scope>NUCLEOTIDE SEQUENCE</scope>
    <source>
        <strain evidence="1">78183</strain>
    </source>
</reference>
<evidence type="ECO:0008006" key="2">
    <source>
        <dbReference type="Google" id="ProtNLM"/>
    </source>
</evidence>
<organism evidence="1">
    <name type="scientific">Salix viminalis</name>
    <name type="common">Common osier</name>
    <name type="synonym">Basket willow</name>
    <dbReference type="NCBI Taxonomy" id="40686"/>
    <lineage>
        <taxon>Eukaryota</taxon>
        <taxon>Viridiplantae</taxon>
        <taxon>Streptophyta</taxon>
        <taxon>Embryophyta</taxon>
        <taxon>Tracheophyta</taxon>
        <taxon>Spermatophyta</taxon>
        <taxon>Magnoliopsida</taxon>
        <taxon>eudicotyledons</taxon>
        <taxon>Gunneridae</taxon>
        <taxon>Pentapetalae</taxon>
        <taxon>rosids</taxon>
        <taxon>fabids</taxon>
        <taxon>Malpighiales</taxon>
        <taxon>Salicaceae</taxon>
        <taxon>Saliceae</taxon>
        <taxon>Salix</taxon>
    </lineage>
</organism>
<dbReference type="EMBL" id="CAADRP010002052">
    <property type="protein sequence ID" value="VFU60223.1"/>
    <property type="molecule type" value="Genomic_DNA"/>
</dbReference>
<gene>
    <name evidence="1" type="ORF">SVIM_LOCUS446286</name>
</gene>
<dbReference type="InterPro" id="IPR008978">
    <property type="entry name" value="HSP20-like_chaperone"/>
</dbReference>